<evidence type="ECO:0000256" key="4">
    <source>
        <dbReference type="ARBA" id="ARBA00022759"/>
    </source>
</evidence>
<protein>
    <recommendedName>
        <fullName evidence="7">RNase H type-1 domain-containing protein</fullName>
    </recommendedName>
</protein>
<keyword evidence="3" id="KW-0540">Nuclease</keyword>
<dbReference type="GO" id="GO:0003964">
    <property type="term" value="F:RNA-directed DNA polymerase activity"/>
    <property type="evidence" value="ECO:0007669"/>
    <property type="project" value="UniProtKB-KW"/>
</dbReference>
<evidence type="ECO:0000256" key="5">
    <source>
        <dbReference type="ARBA" id="ARBA00022801"/>
    </source>
</evidence>
<evidence type="ECO:0000256" key="1">
    <source>
        <dbReference type="ARBA" id="ARBA00022679"/>
    </source>
</evidence>
<comment type="caution">
    <text evidence="8">The sequence shown here is derived from an EMBL/GenBank/DDBJ whole genome shotgun (WGS) entry which is preliminary data.</text>
</comment>
<dbReference type="Pfam" id="PF00075">
    <property type="entry name" value="RNase_H"/>
    <property type="match status" value="1"/>
</dbReference>
<evidence type="ECO:0000313" key="9">
    <source>
        <dbReference type="Proteomes" id="UP001333110"/>
    </source>
</evidence>
<reference evidence="8 9" key="1">
    <citation type="journal article" date="2023" name="J. Hered.">
        <title>Chromosome-level genome of the wood stork (Mycteria americana) provides insight into avian chromosome evolution.</title>
        <authorList>
            <person name="Flamio R. Jr."/>
            <person name="Ramstad K.M."/>
        </authorList>
    </citation>
    <scope>NUCLEOTIDE SEQUENCE [LARGE SCALE GENOMIC DNA]</scope>
    <source>
        <strain evidence="8">JAX WOST 10</strain>
    </source>
</reference>
<keyword evidence="5" id="KW-0378">Hydrolase</keyword>
<dbReference type="GO" id="GO:0003676">
    <property type="term" value="F:nucleic acid binding"/>
    <property type="evidence" value="ECO:0007669"/>
    <property type="project" value="InterPro"/>
</dbReference>
<keyword evidence="6" id="KW-0695">RNA-directed DNA polymerase</keyword>
<dbReference type="PANTHER" id="PTHR41694">
    <property type="entry name" value="ENDOGENOUS RETROVIRUS GROUP K MEMBER POL PROTEIN"/>
    <property type="match status" value="1"/>
</dbReference>
<dbReference type="PANTHER" id="PTHR41694:SF5">
    <property type="entry name" value="RIBONUCLEASE H"/>
    <property type="match status" value="1"/>
</dbReference>
<dbReference type="Gene3D" id="3.30.420.10">
    <property type="entry name" value="Ribonuclease H-like superfamily/Ribonuclease H"/>
    <property type="match status" value="2"/>
</dbReference>
<keyword evidence="9" id="KW-1185">Reference proteome</keyword>
<dbReference type="EMBL" id="JAUNZN010000006">
    <property type="protein sequence ID" value="KAK4819558.1"/>
    <property type="molecule type" value="Genomic_DNA"/>
</dbReference>
<gene>
    <name evidence="8" type="ORF">QYF61_007069</name>
</gene>
<organism evidence="8 9">
    <name type="scientific">Mycteria americana</name>
    <name type="common">Wood stork</name>
    <dbReference type="NCBI Taxonomy" id="33587"/>
    <lineage>
        <taxon>Eukaryota</taxon>
        <taxon>Metazoa</taxon>
        <taxon>Chordata</taxon>
        <taxon>Craniata</taxon>
        <taxon>Vertebrata</taxon>
        <taxon>Euteleostomi</taxon>
        <taxon>Archelosauria</taxon>
        <taxon>Archosauria</taxon>
        <taxon>Dinosauria</taxon>
        <taxon>Saurischia</taxon>
        <taxon>Theropoda</taxon>
        <taxon>Coelurosauria</taxon>
        <taxon>Aves</taxon>
        <taxon>Neognathae</taxon>
        <taxon>Neoaves</taxon>
        <taxon>Aequornithes</taxon>
        <taxon>Ciconiiformes</taxon>
        <taxon>Ciconiidae</taxon>
        <taxon>Mycteria</taxon>
    </lineage>
</organism>
<keyword evidence="2" id="KW-0548">Nucleotidyltransferase</keyword>
<dbReference type="AlphaFoldDB" id="A0AAN7S643"/>
<dbReference type="Pfam" id="PF17921">
    <property type="entry name" value="Integrase_H2C2"/>
    <property type="match status" value="1"/>
</dbReference>
<keyword evidence="4" id="KW-0255">Endonuclease</keyword>
<dbReference type="PROSITE" id="PS50879">
    <property type="entry name" value="RNASE_H_1"/>
    <property type="match status" value="1"/>
</dbReference>
<evidence type="ECO:0000256" key="6">
    <source>
        <dbReference type="ARBA" id="ARBA00022918"/>
    </source>
</evidence>
<proteinExistence type="predicted"/>
<dbReference type="SUPFAM" id="SSF53098">
    <property type="entry name" value="Ribonuclease H-like"/>
    <property type="match status" value="2"/>
</dbReference>
<name>A0AAN7S643_MYCAM</name>
<evidence type="ECO:0000259" key="7">
    <source>
        <dbReference type="PROSITE" id="PS50879"/>
    </source>
</evidence>
<sequence length="378" mass="42905">MPNTSSSIKERIEEIPRNGWIVLKRYENGPLNARKVLILEHDCLQVIEQVYSSRPDLKDMPLEIEPKPLPVNTSAQKAEIVALTRVLELSENMRVNVYTDSKYAFGVTHAHGTIWKERGLLSSEGTPIKHGKAILNLLQAVLKSNKVSVMHCKAHQKGQTDIISGNRKADETAKRVALTDSKVGALIPTGRILLERRTYLEKDNQLAKLLNCTETKDRWWTTDTGQIIVTAPLMRELIKKTHQETHMGAGAVVANIRRYAIGPRMQKLANTIVKQCSICCKNNPKIQKDLLRDKLKGDKLQGNTFSEWPEAFPCQTNKAREVVRVLLKEIIPRFSIPEGIASVAKFLQFDWNLHTPWRLQSNGKVERMNQTLKRQISK</sequence>
<dbReference type="InterPro" id="IPR012337">
    <property type="entry name" value="RNaseH-like_sf"/>
</dbReference>
<keyword evidence="1" id="KW-0808">Transferase</keyword>
<evidence type="ECO:0000256" key="3">
    <source>
        <dbReference type="ARBA" id="ARBA00022722"/>
    </source>
</evidence>
<dbReference type="Proteomes" id="UP001333110">
    <property type="component" value="Unassembled WGS sequence"/>
</dbReference>
<dbReference type="InterPro" id="IPR002156">
    <property type="entry name" value="RNaseH_domain"/>
</dbReference>
<dbReference type="Gene3D" id="1.10.340.70">
    <property type="match status" value="1"/>
</dbReference>
<evidence type="ECO:0000313" key="8">
    <source>
        <dbReference type="EMBL" id="KAK4819558.1"/>
    </source>
</evidence>
<feature type="domain" description="RNase H type-1" evidence="7">
    <location>
        <begin position="44"/>
        <end position="178"/>
    </location>
</feature>
<accession>A0AAN7S643</accession>
<dbReference type="GO" id="GO:0004523">
    <property type="term" value="F:RNA-DNA hybrid ribonuclease activity"/>
    <property type="evidence" value="ECO:0007669"/>
    <property type="project" value="InterPro"/>
</dbReference>
<evidence type="ECO:0000256" key="2">
    <source>
        <dbReference type="ARBA" id="ARBA00022695"/>
    </source>
</evidence>
<dbReference type="InterPro" id="IPR041588">
    <property type="entry name" value="Integrase_H2C2"/>
</dbReference>
<dbReference type="CDD" id="cd09273">
    <property type="entry name" value="RNase_HI_RT_Bel"/>
    <property type="match status" value="1"/>
</dbReference>
<dbReference type="InterPro" id="IPR036397">
    <property type="entry name" value="RNaseH_sf"/>
</dbReference>